<dbReference type="InterPro" id="IPR001002">
    <property type="entry name" value="Chitin-bd_1"/>
</dbReference>
<dbReference type="Gene3D" id="3.30.60.10">
    <property type="entry name" value="Endochitinase-like"/>
    <property type="match status" value="1"/>
</dbReference>
<dbReference type="InterPro" id="IPR050314">
    <property type="entry name" value="Glycosyl_Hydrlase_18"/>
</dbReference>
<dbReference type="GO" id="GO:0005975">
    <property type="term" value="P:carbohydrate metabolic process"/>
    <property type="evidence" value="ECO:0007669"/>
    <property type="project" value="InterPro"/>
</dbReference>
<accession>A0A1L7XKG6</accession>
<dbReference type="InterPro" id="IPR011583">
    <property type="entry name" value="Chitinase_II/V-like_cat"/>
</dbReference>
<dbReference type="GO" id="GO:0008843">
    <property type="term" value="F:endochitinase activity"/>
    <property type="evidence" value="ECO:0007669"/>
    <property type="project" value="UniProtKB-EC"/>
</dbReference>
<dbReference type="InterPro" id="IPR029070">
    <property type="entry name" value="Chitinase_insertion_sf"/>
</dbReference>
<dbReference type="PROSITE" id="PS51910">
    <property type="entry name" value="GH18_2"/>
    <property type="match status" value="1"/>
</dbReference>
<dbReference type="InterPro" id="IPR001223">
    <property type="entry name" value="Glyco_hydro18_cat"/>
</dbReference>
<feature type="disulfide bond" evidence="4">
    <location>
        <begin position="114"/>
        <end position="128"/>
    </location>
</feature>
<keyword evidence="9" id="KW-1185">Reference proteome</keyword>
<evidence type="ECO:0000256" key="3">
    <source>
        <dbReference type="ARBA" id="ARBA00022669"/>
    </source>
</evidence>
<comment type="similarity">
    <text evidence="1">Belongs to the glycosyl hydrolase 18 family. Chitinase class V subfamily.</text>
</comment>
<dbReference type="Gene3D" id="3.10.50.10">
    <property type="match status" value="1"/>
</dbReference>
<evidence type="ECO:0000313" key="9">
    <source>
        <dbReference type="Proteomes" id="UP000184330"/>
    </source>
</evidence>
<reference evidence="8 9" key="1">
    <citation type="submission" date="2016-03" db="EMBL/GenBank/DDBJ databases">
        <authorList>
            <person name="Ploux O."/>
        </authorList>
    </citation>
    <scope>NUCLEOTIDE SEQUENCE [LARGE SCALE GENOMIC DNA]</scope>
    <source>
        <strain evidence="8 9">UAMH 11012</strain>
    </source>
</reference>
<dbReference type="Proteomes" id="UP000184330">
    <property type="component" value="Unassembled WGS sequence"/>
</dbReference>
<name>A0A1L7XKG6_9HELO</name>
<dbReference type="GO" id="GO:0008061">
    <property type="term" value="F:chitin binding"/>
    <property type="evidence" value="ECO:0007669"/>
    <property type="project" value="UniProtKB-UniRule"/>
</dbReference>
<evidence type="ECO:0000256" key="2">
    <source>
        <dbReference type="ARBA" id="ARBA00012729"/>
    </source>
</evidence>
<evidence type="ECO:0000256" key="5">
    <source>
        <dbReference type="SAM" id="SignalP"/>
    </source>
</evidence>
<feature type="disulfide bond" evidence="4">
    <location>
        <begin position="109"/>
        <end position="121"/>
    </location>
</feature>
<dbReference type="CDD" id="cd00035">
    <property type="entry name" value="ChtBD1"/>
    <property type="match status" value="1"/>
</dbReference>
<dbReference type="EC" id="3.2.1.14" evidence="2"/>
<dbReference type="Pfam" id="PF00704">
    <property type="entry name" value="Glyco_hydro_18"/>
    <property type="match status" value="1"/>
</dbReference>
<gene>
    <name evidence="8" type="ORF">PAC_15326</name>
</gene>
<dbReference type="PROSITE" id="PS00026">
    <property type="entry name" value="CHIT_BIND_I_1"/>
    <property type="match status" value="1"/>
</dbReference>
<keyword evidence="5" id="KW-0732">Signal</keyword>
<dbReference type="EMBL" id="FJOG01000031">
    <property type="protein sequence ID" value="CZR65426.1"/>
    <property type="molecule type" value="Genomic_DNA"/>
</dbReference>
<feature type="disulfide bond" evidence="4">
    <location>
        <begin position="157"/>
        <end position="169"/>
    </location>
</feature>
<dbReference type="InterPro" id="IPR017853">
    <property type="entry name" value="GH"/>
</dbReference>
<dbReference type="SUPFAM" id="SSF57016">
    <property type="entry name" value="Plant lectins/antimicrobial peptides"/>
    <property type="match status" value="1"/>
</dbReference>
<proteinExistence type="inferred from homology"/>
<dbReference type="InterPro" id="IPR018371">
    <property type="entry name" value="Chitin-binding_1_CS"/>
</dbReference>
<feature type="chain" id="PRO_5012589270" description="chitinase" evidence="5">
    <location>
        <begin position="25"/>
        <end position="620"/>
    </location>
</feature>
<keyword evidence="3 4" id="KW-0147">Chitin-binding</keyword>
<evidence type="ECO:0000259" key="6">
    <source>
        <dbReference type="PROSITE" id="PS50941"/>
    </source>
</evidence>
<evidence type="ECO:0000313" key="8">
    <source>
        <dbReference type="EMBL" id="CZR65426.1"/>
    </source>
</evidence>
<dbReference type="SUPFAM" id="SSF51445">
    <property type="entry name" value="(Trans)glycosidases"/>
    <property type="match status" value="1"/>
</dbReference>
<feature type="domain" description="Chitin-binding type-1" evidence="6">
    <location>
        <begin position="143"/>
        <end position="197"/>
    </location>
</feature>
<feature type="disulfide bond" evidence="4">
    <location>
        <begin position="136"/>
        <end position="140"/>
    </location>
</feature>
<dbReference type="PANTHER" id="PTHR11177">
    <property type="entry name" value="CHITINASE"/>
    <property type="match status" value="1"/>
</dbReference>
<feature type="domain" description="GH18" evidence="7">
    <location>
        <begin position="213"/>
        <end position="548"/>
    </location>
</feature>
<dbReference type="PROSITE" id="PS50941">
    <property type="entry name" value="CHIT_BIND_I_2"/>
    <property type="match status" value="2"/>
</dbReference>
<dbReference type="PANTHER" id="PTHR11177:SF333">
    <property type="entry name" value="CHITINASE"/>
    <property type="match status" value="1"/>
</dbReference>
<sequence>MLSSSAILCVGAIYLLLVVSSSHTAAVHQRASIEPRSSHAVAHNSYANSGPFPILDISYKHILSQIGANATAAGNASLPKNIREHFATSKAIPLSKRDAPSQCGPGQPCADGSCCNSDGKCGYTSYTCGSSNNVRCLSNCNAHAMCGVNSLNAAQHCPLNLCCSYFGYCGTSTAYCVNPGSAQSGNPCQQGYGSCQVAPEPSCNPNTGTASRGRKIGYYQSSLERNCNRMGPIDIDITGFSHVIFAFASINPNSFQIIPLESSHPALYVQFTSRRSSTLQTWIAIGGYSFSDPGLTQNTWSNMVAPQGNRATFVNSLMGFMNMGGQPGDTANLVSLVQEMRAAFGNRYGISIALPPDYASLQNFNPSALSPFIDFFNFMSYDLHGPWEASILGPQIRSQSSIIDISSDLLPLWFDNVPPSKLNLGIAYYGRGYTLQNPGCADVGCPYAGASSPGTCTGSAGVLSLREIQVVIQQQGLTPRLLPDEMIKQISWGNQWIGYDDTDTIALKSNWADQHCFGGLVFWSLDLVGVGTGDSPISPSPDSTCSSTRSCIGSSYGPCCSAHGFFGADAAHFSINNGCQVTLGVCNTIVVLRVGGVEVEVGIVGWDVRDCLETVVRNLS</sequence>
<feature type="domain" description="Chitin-binding type-1" evidence="6">
    <location>
        <begin position="100"/>
        <end position="142"/>
    </location>
</feature>
<dbReference type="OrthoDB" id="73875at2759"/>
<organism evidence="8 9">
    <name type="scientific">Phialocephala subalpina</name>
    <dbReference type="NCBI Taxonomy" id="576137"/>
    <lineage>
        <taxon>Eukaryota</taxon>
        <taxon>Fungi</taxon>
        <taxon>Dikarya</taxon>
        <taxon>Ascomycota</taxon>
        <taxon>Pezizomycotina</taxon>
        <taxon>Leotiomycetes</taxon>
        <taxon>Helotiales</taxon>
        <taxon>Mollisiaceae</taxon>
        <taxon>Phialocephala</taxon>
        <taxon>Phialocephala fortinii species complex</taxon>
    </lineage>
</organism>
<evidence type="ECO:0000256" key="4">
    <source>
        <dbReference type="PROSITE-ProRule" id="PRU00261"/>
    </source>
</evidence>
<dbReference type="SMART" id="SM00636">
    <property type="entry name" value="Glyco_18"/>
    <property type="match status" value="1"/>
</dbReference>
<dbReference type="SMART" id="SM00270">
    <property type="entry name" value="ChtBD1"/>
    <property type="match status" value="1"/>
</dbReference>
<comment type="caution">
    <text evidence="4">Lacks conserved residue(s) required for the propagation of feature annotation.</text>
</comment>
<dbReference type="InterPro" id="IPR036861">
    <property type="entry name" value="Endochitinase-like_sf"/>
</dbReference>
<feature type="disulfide bond" evidence="4">
    <location>
        <begin position="162"/>
        <end position="176"/>
    </location>
</feature>
<dbReference type="Pfam" id="PF00187">
    <property type="entry name" value="Chitin_bind_1"/>
    <property type="match status" value="1"/>
</dbReference>
<protein>
    <recommendedName>
        <fullName evidence="2">chitinase</fullName>
        <ecNumber evidence="2">3.2.1.14</ecNumber>
    </recommendedName>
</protein>
<evidence type="ECO:0000259" key="7">
    <source>
        <dbReference type="PROSITE" id="PS51910"/>
    </source>
</evidence>
<dbReference type="STRING" id="576137.A0A1L7XKG6"/>
<evidence type="ECO:0000256" key="1">
    <source>
        <dbReference type="ARBA" id="ARBA00008682"/>
    </source>
</evidence>
<keyword evidence="4" id="KW-1015">Disulfide bond</keyword>
<dbReference type="Gene3D" id="3.20.20.80">
    <property type="entry name" value="Glycosidases"/>
    <property type="match status" value="1"/>
</dbReference>
<dbReference type="SUPFAM" id="SSF54556">
    <property type="entry name" value="Chitinase insertion domain"/>
    <property type="match status" value="1"/>
</dbReference>
<dbReference type="AlphaFoldDB" id="A0A1L7XKG6"/>
<feature type="signal peptide" evidence="5">
    <location>
        <begin position="1"/>
        <end position="24"/>
    </location>
</feature>